<evidence type="ECO:0000256" key="2">
    <source>
        <dbReference type="ARBA" id="ARBA00009006"/>
    </source>
</evidence>
<dbReference type="GO" id="GO:0003723">
    <property type="term" value="F:RNA binding"/>
    <property type="evidence" value="ECO:0007669"/>
    <property type="project" value="InterPro"/>
</dbReference>
<dbReference type="Gene3D" id="3.10.450.30">
    <property type="entry name" value="Microbial ribonucleases"/>
    <property type="match status" value="1"/>
</dbReference>
<evidence type="ECO:0000256" key="3">
    <source>
        <dbReference type="ARBA" id="ARBA00022214"/>
    </source>
</evidence>
<dbReference type="HOGENOM" id="CLU_104572_2_0_9"/>
<evidence type="ECO:0000256" key="6">
    <source>
        <dbReference type="ARBA" id="ARBA00022801"/>
    </source>
</evidence>
<keyword evidence="4" id="KW-0964">Secreted</keyword>
<accession>F8F7W1</accession>
<comment type="subcellular location">
    <subcellularLocation>
        <location evidence="1">Secreted</location>
    </subcellularLocation>
</comment>
<dbReference type="AlphaFoldDB" id="F8F7W1"/>
<dbReference type="InterPro" id="IPR001887">
    <property type="entry name" value="Barnase"/>
</dbReference>
<dbReference type="PRINTS" id="PR00117">
    <property type="entry name" value="BARNASE"/>
</dbReference>
<dbReference type="GO" id="GO:0016787">
    <property type="term" value="F:hydrolase activity"/>
    <property type="evidence" value="ECO:0007669"/>
    <property type="project" value="UniProtKB-KW"/>
</dbReference>
<proteinExistence type="inferred from homology"/>
<protein>
    <recommendedName>
        <fullName evidence="3">Ribonuclease</fullName>
    </recommendedName>
</protein>
<gene>
    <name evidence="8" type="ordered locus">KNP414_02304</name>
</gene>
<name>F8F7W1_PAEMK</name>
<dbReference type="PATRIC" id="fig|1036673.3.peg.2072"/>
<dbReference type="InterPro" id="IPR016191">
    <property type="entry name" value="Ribonuclease/ribotoxin"/>
</dbReference>
<sequence length="148" mass="16115">MMKTALRFIAMFALMLSLVFGSVGSVIPNGGTPTAEAAVSGPTDFAGIINYIKANGWLPSNFITKSQATQRGWVSSQCNLATVAPGYSIGGDVFYNREGKLPSASGRVWYEADAYYTSGCRGAQRVLFSNDGLYYTTSDHYATFKRWY</sequence>
<reference evidence="9" key="1">
    <citation type="submission" date="2011-06" db="EMBL/GenBank/DDBJ databases">
        <title>Complete genome sequence of Paenibacillus mucilaginosus KNP414.</title>
        <authorList>
            <person name="Wang J."/>
            <person name="Hu S."/>
            <person name="Hu X."/>
            <person name="Zhang B."/>
            <person name="Dong D."/>
            <person name="Zhang S."/>
            <person name="Zhao K."/>
            <person name="Wu D."/>
        </authorList>
    </citation>
    <scope>NUCLEOTIDE SEQUENCE [LARGE SCALE GENOMIC DNA]</scope>
    <source>
        <strain evidence="9">KNP414</strain>
    </source>
</reference>
<evidence type="ECO:0000256" key="5">
    <source>
        <dbReference type="ARBA" id="ARBA00022722"/>
    </source>
</evidence>
<evidence type="ECO:0000256" key="4">
    <source>
        <dbReference type="ARBA" id="ARBA00022525"/>
    </source>
</evidence>
<dbReference type="Proteomes" id="UP000006620">
    <property type="component" value="Chromosome"/>
</dbReference>
<feature type="chain" id="PRO_5039551136" description="Ribonuclease" evidence="7">
    <location>
        <begin position="26"/>
        <end position="148"/>
    </location>
</feature>
<feature type="signal peptide" evidence="7">
    <location>
        <begin position="1"/>
        <end position="25"/>
    </location>
</feature>
<dbReference type="EMBL" id="CP002869">
    <property type="protein sequence ID" value="AEI40865.1"/>
    <property type="molecule type" value="Genomic_DNA"/>
</dbReference>
<dbReference type="KEGG" id="pms:KNP414_02304"/>
<evidence type="ECO:0000256" key="7">
    <source>
        <dbReference type="SAM" id="SignalP"/>
    </source>
</evidence>
<evidence type="ECO:0000256" key="1">
    <source>
        <dbReference type="ARBA" id="ARBA00004613"/>
    </source>
</evidence>
<dbReference type="SUPFAM" id="SSF53933">
    <property type="entry name" value="Microbial ribonucleases"/>
    <property type="match status" value="1"/>
</dbReference>
<evidence type="ECO:0000313" key="9">
    <source>
        <dbReference type="Proteomes" id="UP000006620"/>
    </source>
</evidence>
<keyword evidence="6" id="KW-0378">Hydrolase</keyword>
<evidence type="ECO:0000313" key="8">
    <source>
        <dbReference type="EMBL" id="AEI40865.1"/>
    </source>
</evidence>
<dbReference type="Pfam" id="PF00545">
    <property type="entry name" value="Ribonuclease"/>
    <property type="match status" value="1"/>
</dbReference>
<keyword evidence="5" id="KW-0540">Nuclease</keyword>
<dbReference type="InterPro" id="IPR000026">
    <property type="entry name" value="N1-like"/>
</dbReference>
<dbReference type="GO" id="GO:0004521">
    <property type="term" value="F:RNA endonuclease activity"/>
    <property type="evidence" value="ECO:0007669"/>
    <property type="project" value="InterPro"/>
</dbReference>
<comment type="similarity">
    <text evidence="2">Belongs to the ribonuclease N1/T1 family.</text>
</comment>
<reference evidence="8 9" key="2">
    <citation type="journal article" date="2013" name="Genome Announc.">
        <title>Genome Sequence of Growth-Improving Paenibacillus mucilaginosus Strain KNP414.</title>
        <authorList>
            <person name="Lu J.J."/>
            <person name="Wang J.F."/>
            <person name="Hu X.F."/>
        </authorList>
    </citation>
    <scope>NUCLEOTIDE SEQUENCE [LARGE SCALE GENOMIC DNA]</scope>
    <source>
        <strain evidence="8 9">KNP414</strain>
    </source>
</reference>
<keyword evidence="7" id="KW-0732">Signal</keyword>
<organism evidence="8 9">
    <name type="scientific">Paenibacillus mucilaginosus (strain KNP414)</name>
    <dbReference type="NCBI Taxonomy" id="1036673"/>
    <lineage>
        <taxon>Bacteria</taxon>
        <taxon>Bacillati</taxon>
        <taxon>Bacillota</taxon>
        <taxon>Bacilli</taxon>
        <taxon>Bacillales</taxon>
        <taxon>Paenibacillaceae</taxon>
        <taxon>Paenibacillus</taxon>
    </lineage>
</organism>
<dbReference type="GO" id="GO:0005576">
    <property type="term" value="C:extracellular region"/>
    <property type="evidence" value="ECO:0007669"/>
    <property type="project" value="UniProtKB-SubCell"/>
</dbReference>